<dbReference type="EMBL" id="SDMK01000001">
    <property type="protein sequence ID" value="RXS96539.1"/>
    <property type="molecule type" value="Genomic_DNA"/>
</dbReference>
<dbReference type="PANTHER" id="PTHR18964">
    <property type="entry name" value="ROK (REPRESSOR, ORF, KINASE) FAMILY"/>
    <property type="match status" value="1"/>
</dbReference>
<comment type="similarity">
    <text evidence="1">Belongs to the ROK (NagC/XylR) family.</text>
</comment>
<evidence type="ECO:0000313" key="3">
    <source>
        <dbReference type="Proteomes" id="UP000290253"/>
    </source>
</evidence>
<dbReference type="Proteomes" id="UP000290253">
    <property type="component" value="Unassembled WGS sequence"/>
</dbReference>
<dbReference type="InterPro" id="IPR000600">
    <property type="entry name" value="ROK"/>
</dbReference>
<sequence>MAKSKSHFPHPITLAVDIGGTGLKIMLLDARGNPLSERLRTPTPDPATPKKMLAALEKMKRQLTAFDRVSVGFPGVIKHGKTLTAANLDPSWVGYSLQAKLHEMWRRPIHLANDAAVQGYGAITGKGVEMAITLGTGMGSALFTNGHLCPGLELGHHPWLKGKTYEDYLGRKGLKRLGKKRWNKHLEKTIEQTQRTFNWDHLYIGGGNAKEISFTLPTNVTVISNEDGLFGGVALWRYQ</sequence>
<dbReference type="Gene3D" id="3.30.420.40">
    <property type="match status" value="2"/>
</dbReference>
<dbReference type="AlphaFoldDB" id="A0A4Q1SGP8"/>
<dbReference type="CDD" id="cd24058">
    <property type="entry name" value="ASKHA_NBD_ROK_PPGK"/>
    <property type="match status" value="1"/>
</dbReference>
<evidence type="ECO:0000313" key="2">
    <source>
        <dbReference type="EMBL" id="RXS96539.1"/>
    </source>
</evidence>
<dbReference type="OrthoDB" id="9810372at2"/>
<accession>A0A4Q1SGP8</accession>
<dbReference type="SUPFAM" id="SSF53067">
    <property type="entry name" value="Actin-like ATPase domain"/>
    <property type="match status" value="1"/>
</dbReference>
<gene>
    <name evidence="2" type="ORF">ESZ00_00860</name>
</gene>
<organism evidence="2 3">
    <name type="scientific">Silvibacterium dinghuense</name>
    <dbReference type="NCBI Taxonomy" id="1560006"/>
    <lineage>
        <taxon>Bacteria</taxon>
        <taxon>Pseudomonadati</taxon>
        <taxon>Acidobacteriota</taxon>
        <taxon>Terriglobia</taxon>
        <taxon>Terriglobales</taxon>
        <taxon>Acidobacteriaceae</taxon>
        <taxon>Silvibacterium</taxon>
    </lineage>
</organism>
<proteinExistence type="inferred from homology"/>
<keyword evidence="3" id="KW-1185">Reference proteome</keyword>
<protein>
    <submittedName>
        <fullName evidence="2">ROK family protein</fullName>
    </submittedName>
</protein>
<reference evidence="2 3" key="1">
    <citation type="journal article" date="2016" name="Int. J. Syst. Evol. Microbiol.">
        <title>Acidipila dinghuensis sp. nov., an acidobacterium isolated from forest soil.</title>
        <authorList>
            <person name="Jiang Y.W."/>
            <person name="Wang J."/>
            <person name="Chen M.H."/>
            <person name="Lv Y.Y."/>
            <person name="Qiu L.H."/>
        </authorList>
    </citation>
    <scope>NUCLEOTIDE SEQUENCE [LARGE SCALE GENOMIC DNA]</scope>
    <source>
        <strain evidence="2 3">DHOF10</strain>
    </source>
</reference>
<dbReference type="InterPro" id="IPR043129">
    <property type="entry name" value="ATPase_NBD"/>
</dbReference>
<dbReference type="PANTHER" id="PTHR18964:SF149">
    <property type="entry name" value="BIFUNCTIONAL UDP-N-ACETYLGLUCOSAMINE 2-EPIMERASE_N-ACETYLMANNOSAMINE KINASE"/>
    <property type="match status" value="1"/>
</dbReference>
<evidence type="ECO:0000256" key="1">
    <source>
        <dbReference type="ARBA" id="ARBA00006479"/>
    </source>
</evidence>
<dbReference type="RefSeq" id="WP_129206288.1">
    <property type="nucleotide sequence ID" value="NZ_BMGU01000001.1"/>
</dbReference>
<comment type="caution">
    <text evidence="2">The sequence shown here is derived from an EMBL/GenBank/DDBJ whole genome shotgun (WGS) entry which is preliminary data.</text>
</comment>
<dbReference type="Pfam" id="PF00480">
    <property type="entry name" value="ROK"/>
    <property type="match status" value="1"/>
</dbReference>
<name>A0A4Q1SGP8_9BACT</name>